<evidence type="ECO:0000313" key="2">
    <source>
        <dbReference type="EMBL" id="KAK3221525.1"/>
    </source>
</evidence>
<comment type="caution">
    <text evidence="2">The sequence shown here is derived from an EMBL/GenBank/DDBJ whole genome shotgun (WGS) entry which is preliminary data.</text>
</comment>
<reference evidence="2" key="1">
    <citation type="journal article" date="2023" name="Plant J.">
        <title>Genome sequences and population genomics provide insights into the demographic history, inbreeding, and mutation load of two 'living fossil' tree species of Dipteronia.</title>
        <authorList>
            <person name="Feng Y."/>
            <person name="Comes H.P."/>
            <person name="Chen J."/>
            <person name="Zhu S."/>
            <person name="Lu R."/>
            <person name="Zhang X."/>
            <person name="Li P."/>
            <person name="Qiu J."/>
            <person name="Olsen K.M."/>
            <person name="Qiu Y."/>
        </authorList>
    </citation>
    <scope>NUCLEOTIDE SEQUENCE</scope>
    <source>
        <strain evidence="2">NBL</strain>
    </source>
</reference>
<dbReference type="Pfam" id="PF13966">
    <property type="entry name" value="zf-RVT"/>
    <property type="match status" value="1"/>
</dbReference>
<dbReference type="Proteomes" id="UP001281410">
    <property type="component" value="Unassembled WGS sequence"/>
</dbReference>
<name>A0AAE0APL2_9ROSI</name>
<proteinExistence type="predicted"/>
<organism evidence="2 3">
    <name type="scientific">Dipteronia sinensis</name>
    <dbReference type="NCBI Taxonomy" id="43782"/>
    <lineage>
        <taxon>Eukaryota</taxon>
        <taxon>Viridiplantae</taxon>
        <taxon>Streptophyta</taxon>
        <taxon>Embryophyta</taxon>
        <taxon>Tracheophyta</taxon>
        <taxon>Spermatophyta</taxon>
        <taxon>Magnoliopsida</taxon>
        <taxon>eudicotyledons</taxon>
        <taxon>Gunneridae</taxon>
        <taxon>Pentapetalae</taxon>
        <taxon>rosids</taxon>
        <taxon>malvids</taxon>
        <taxon>Sapindales</taxon>
        <taxon>Sapindaceae</taxon>
        <taxon>Hippocastanoideae</taxon>
        <taxon>Acereae</taxon>
        <taxon>Dipteronia</taxon>
    </lineage>
</organism>
<feature type="domain" description="Reverse transcriptase zinc-binding" evidence="1">
    <location>
        <begin position="50"/>
        <end position="113"/>
    </location>
</feature>
<dbReference type="AlphaFoldDB" id="A0AAE0APL2"/>
<sequence>MRRLIVFCLPLVGLEQHFCSDDVLAIISIPIGSNGRMDSLIWHYDVSGVFTVKSGYHLARNLLPQAGHSNSGSNPCNDWWKALWQLNLPLKIKIFIWKACYNWIPTMSNLHHRLLLRTFALCVGNGANRLSTLCGAAAN</sequence>
<gene>
    <name evidence="2" type="ORF">Dsin_008550</name>
</gene>
<evidence type="ECO:0000313" key="3">
    <source>
        <dbReference type="Proteomes" id="UP001281410"/>
    </source>
</evidence>
<keyword evidence="3" id="KW-1185">Reference proteome</keyword>
<dbReference type="EMBL" id="JANJYJ010000003">
    <property type="protein sequence ID" value="KAK3221525.1"/>
    <property type="molecule type" value="Genomic_DNA"/>
</dbReference>
<accession>A0AAE0APL2</accession>
<evidence type="ECO:0000259" key="1">
    <source>
        <dbReference type="Pfam" id="PF13966"/>
    </source>
</evidence>
<dbReference type="InterPro" id="IPR026960">
    <property type="entry name" value="RVT-Znf"/>
</dbReference>
<protein>
    <recommendedName>
        <fullName evidence="1">Reverse transcriptase zinc-binding domain-containing protein</fullName>
    </recommendedName>
</protein>